<comment type="similarity">
    <text evidence="2">In the central section; belongs to the 3-hydroxyacyl-CoA dehydrogenase family.</text>
</comment>
<evidence type="ECO:0000313" key="14">
    <source>
        <dbReference type="Proteomes" id="UP000255070"/>
    </source>
</evidence>
<dbReference type="SUPFAM" id="SSF52096">
    <property type="entry name" value="ClpP/crotonase"/>
    <property type="match status" value="1"/>
</dbReference>
<evidence type="ECO:0000313" key="13">
    <source>
        <dbReference type="EMBL" id="SUY76487.1"/>
    </source>
</evidence>
<name>A0A8B4S157_COMTE</name>
<protein>
    <submittedName>
        <fullName evidence="13">Fatty acid oxidation complex subunit alpha</fullName>
    </submittedName>
</protein>
<evidence type="ECO:0000256" key="4">
    <source>
        <dbReference type="ARBA" id="ARBA00022963"/>
    </source>
</evidence>
<dbReference type="GO" id="GO:0004300">
    <property type="term" value="F:enoyl-CoA hydratase activity"/>
    <property type="evidence" value="ECO:0007669"/>
    <property type="project" value="TreeGrafter"/>
</dbReference>
<keyword evidence="8" id="KW-0456">Lyase</keyword>
<dbReference type="Pfam" id="PF00378">
    <property type="entry name" value="ECH_1"/>
    <property type="match status" value="1"/>
</dbReference>
<evidence type="ECO:0000256" key="5">
    <source>
        <dbReference type="ARBA" id="ARBA00023002"/>
    </source>
</evidence>
<dbReference type="PANTHER" id="PTHR43612">
    <property type="entry name" value="TRIFUNCTIONAL ENZYME SUBUNIT ALPHA"/>
    <property type="match status" value="1"/>
</dbReference>
<dbReference type="GO" id="GO:0006635">
    <property type="term" value="P:fatty acid beta-oxidation"/>
    <property type="evidence" value="ECO:0007669"/>
    <property type="project" value="UniProtKB-UniPathway"/>
</dbReference>
<accession>A0A8B4S157</accession>
<proteinExistence type="inferred from homology"/>
<dbReference type="InterPro" id="IPR008927">
    <property type="entry name" value="6-PGluconate_DH-like_C_sf"/>
</dbReference>
<comment type="catalytic activity">
    <reaction evidence="10">
        <text>a (3S)-3-hydroxyacyl-CoA + NAD(+) = a 3-oxoacyl-CoA + NADH + H(+)</text>
        <dbReference type="Rhea" id="RHEA:22432"/>
        <dbReference type="ChEBI" id="CHEBI:15378"/>
        <dbReference type="ChEBI" id="CHEBI:57318"/>
        <dbReference type="ChEBI" id="CHEBI:57540"/>
        <dbReference type="ChEBI" id="CHEBI:57945"/>
        <dbReference type="ChEBI" id="CHEBI:90726"/>
        <dbReference type="EC" id="1.1.1.35"/>
    </reaction>
</comment>
<dbReference type="Proteomes" id="UP000255070">
    <property type="component" value="Unassembled WGS sequence"/>
</dbReference>
<dbReference type="Pfam" id="PF02737">
    <property type="entry name" value="3HCDH_N"/>
    <property type="match status" value="1"/>
</dbReference>
<evidence type="ECO:0000256" key="7">
    <source>
        <dbReference type="ARBA" id="ARBA00023098"/>
    </source>
</evidence>
<dbReference type="AlphaFoldDB" id="A0A8B4S157"/>
<dbReference type="InterPro" id="IPR036291">
    <property type="entry name" value="NAD(P)-bd_dom_sf"/>
</dbReference>
<dbReference type="Gene3D" id="3.40.50.720">
    <property type="entry name" value="NAD(P)-binding Rossmann-like Domain"/>
    <property type="match status" value="1"/>
</dbReference>
<keyword evidence="7" id="KW-0443">Lipid metabolism</keyword>
<feature type="domain" description="3-hydroxyacyl-CoA dehydrogenase NAD binding" evidence="12">
    <location>
        <begin position="322"/>
        <end position="499"/>
    </location>
</feature>
<evidence type="ECO:0000256" key="2">
    <source>
        <dbReference type="ARBA" id="ARBA00007005"/>
    </source>
</evidence>
<dbReference type="EMBL" id="UFXL01000001">
    <property type="protein sequence ID" value="SUY76487.1"/>
    <property type="molecule type" value="Genomic_DNA"/>
</dbReference>
<evidence type="ECO:0000256" key="1">
    <source>
        <dbReference type="ARBA" id="ARBA00005005"/>
    </source>
</evidence>
<evidence type="ECO:0000256" key="6">
    <source>
        <dbReference type="ARBA" id="ARBA00023027"/>
    </source>
</evidence>
<keyword evidence="4" id="KW-0442">Lipid degradation</keyword>
<sequence>MTTEIIRYAVDGDGIATLTLDYPGKTMNVIDQAFMDSLEACIARMQGDDRVRGGIITSGKDSFVAGADLMGMEANIDAMADMPIEELFASCASLSRLLRKLETLGKPLVAAINGMALGGGYEICLACHHRIAADAPTVMVGLPEAQVGLLPGAGGTQRLPRMIGILAAMPFLMEGKQLQAVKAREAGLVDEVVAPEQLLGAAKAWLMAGPTAVQPWDVKGFRIPGGGPLDPRVAPAFVVGNTLLQAKTFHNIPAPLCIQSCIYEGCQLPIDKGLRIESKYMATLSRSPVARGMIRTLFVNKTKAEKGMHRPAGFEPFQCRKLGLIGAGMMGAGIALVAAQRGIEVVLIDRDQAAADKGKQYSEKVLAKQVDKGRQSREKADSILARITPCTDYEQLHDADMVVEAVFEDRAIKAEVTRKLDAVLPPGCVLASNTSALPISLLAQASERPDRFIGLHFFSPADKMPLVEVIRGRQTSDATLAQALDFVAQLKKTPIVVNDKRGFFTSRFIGAFVDDAIGMVAEGIAPALIENCAKHAGMPVGPLAITDELSIDLSKHAGESQAKEFPEEYRPGRSMPVIGKLFELGRLGRKVGKGFYDYDPSEGGSGKRIWPGLAEHYPLKALQPSAHDLKQRILYVQAVEGARAMEEGVLLAPADGDIGSILGVGFPAYTGGPFCFIDGIGLPQFVAEADRLADLFGEQLRPPQLLRDMAAKGQTFYGKTARA</sequence>
<dbReference type="CDD" id="cd06558">
    <property type="entry name" value="crotonase-like"/>
    <property type="match status" value="1"/>
</dbReference>
<organism evidence="13 14">
    <name type="scientific">Comamonas testosteroni</name>
    <name type="common">Pseudomonas testosteroni</name>
    <dbReference type="NCBI Taxonomy" id="285"/>
    <lineage>
        <taxon>Bacteria</taxon>
        <taxon>Pseudomonadati</taxon>
        <taxon>Pseudomonadota</taxon>
        <taxon>Betaproteobacteria</taxon>
        <taxon>Burkholderiales</taxon>
        <taxon>Comamonadaceae</taxon>
        <taxon>Comamonas</taxon>
    </lineage>
</organism>
<evidence type="ECO:0000256" key="3">
    <source>
        <dbReference type="ARBA" id="ARBA00022832"/>
    </source>
</evidence>
<dbReference type="InterPro" id="IPR006108">
    <property type="entry name" value="3HC_DH_C"/>
</dbReference>
<keyword evidence="3" id="KW-0276">Fatty acid metabolism</keyword>
<dbReference type="InterPro" id="IPR001753">
    <property type="entry name" value="Enoyl-CoA_hydra/iso"/>
</dbReference>
<keyword evidence="6" id="KW-0520">NAD</keyword>
<reference evidence="13 14" key="1">
    <citation type="submission" date="2018-06" db="EMBL/GenBank/DDBJ databases">
        <authorList>
            <consortium name="Pathogen Informatics"/>
            <person name="Doyle S."/>
        </authorList>
    </citation>
    <scope>NUCLEOTIDE SEQUENCE [LARGE SCALE GENOMIC DNA]</scope>
    <source>
        <strain evidence="13 14">NCTC10698</strain>
    </source>
</reference>
<dbReference type="PANTHER" id="PTHR43612:SF3">
    <property type="entry name" value="TRIFUNCTIONAL ENZYME SUBUNIT ALPHA, MITOCHONDRIAL"/>
    <property type="match status" value="1"/>
</dbReference>
<dbReference type="Gene3D" id="3.90.226.10">
    <property type="entry name" value="2-enoyl-CoA Hydratase, Chain A, domain 1"/>
    <property type="match status" value="1"/>
</dbReference>
<comment type="pathway">
    <text evidence="1">Lipid metabolism; fatty acid beta-oxidation.</text>
</comment>
<dbReference type="FunFam" id="3.40.50.720:FF:000009">
    <property type="entry name" value="Fatty oxidation complex, alpha subunit"/>
    <property type="match status" value="1"/>
</dbReference>
<evidence type="ECO:0000256" key="8">
    <source>
        <dbReference type="ARBA" id="ARBA00023239"/>
    </source>
</evidence>
<dbReference type="GeneID" id="64000226"/>
<dbReference type="GO" id="GO:0070403">
    <property type="term" value="F:NAD+ binding"/>
    <property type="evidence" value="ECO:0007669"/>
    <property type="project" value="InterPro"/>
</dbReference>
<dbReference type="SUPFAM" id="SSF51735">
    <property type="entry name" value="NAD(P)-binding Rossmann-fold domains"/>
    <property type="match status" value="1"/>
</dbReference>
<dbReference type="RefSeq" id="WP_003078358.1">
    <property type="nucleotide sequence ID" value="NZ_BBJZ01000017.1"/>
</dbReference>
<dbReference type="SUPFAM" id="SSF48179">
    <property type="entry name" value="6-phosphogluconate dehydrogenase C-terminal domain-like"/>
    <property type="match status" value="2"/>
</dbReference>
<dbReference type="Pfam" id="PF00725">
    <property type="entry name" value="3HCDH"/>
    <property type="match status" value="1"/>
</dbReference>
<comment type="caution">
    <text evidence="13">The sequence shown here is derived from an EMBL/GenBank/DDBJ whole genome shotgun (WGS) entry which is preliminary data.</text>
</comment>
<dbReference type="UniPathway" id="UPA00659"/>
<keyword evidence="5" id="KW-0560">Oxidoreductase</keyword>
<keyword evidence="14" id="KW-1185">Reference proteome</keyword>
<keyword evidence="9" id="KW-0511">Multifunctional enzyme</keyword>
<dbReference type="Gene3D" id="1.10.1040.50">
    <property type="match status" value="1"/>
</dbReference>
<feature type="domain" description="3-hydroxyacyl-CoA dehydrogenase C-terminal" evidence="11">
    <location>
        <begin position="502"/>
        <end position="598"/>
    </location>
</feature>
<dbReference type="InterPro" id="IPR006176">
    <property type="entry name" value="3-OHacyl-CoA_DH_NAD-bd"/>
</dbReference>
<evidence type="ECO:0000259" key="11">
    <source>
        <dbReference type="Pfam" id="PF00725"/>
    </source>
</evidence>
<evidence type="ECO:0000256" key="9">
    <source>
        <dbReference type="ARBA" id="ARBA00023268"/>
    </source>
</evidence>
<dbReference type="InterPro" id="IPR050136">
    <property type="entry name" value="FA_oxidation_alpha_subunit"/>
</dbReference>
<gene>
    <name evidence="13" type="primary">fadB_1</name>
    <name evidence="13" type="ORF">NCTC10698_01651</name>
</gene>
<evidence type="ECO:0000256" key="10">
    <source>
        <dbReference type="ARBA" id="ARBA00049556"/>
    </source>
</evidence>
<dbReference type="GO" id="GO:0016509">
    <property type="term" value="F:long-chain (3S)-3-hydroxyacyl-CoA dehydrogenase (NAD+) activity"/>
    <property type="evidence" value="ECO:0007669"/>
    <property type="project" value="TreeGrafter"/>
</dbReference>
<evidence type="ECO:0000259" key="12">
    <source>
        <dbReference type="Pfam" id="PF02737"/>
    </source>
</evidence>
<dbReference type="InterPro" id="IPR029045">
    <property type="entry name" value="ClpP/crotonase-like_dom_sf"/>
</dbReference>